<dbReference type="EMBL" id="ML994620">
    <property type="protein sequence ID" value="KAF2189557.1"/>
    <property type="molecule type" value="Genomic_DNA"/>
</dbReference>
<dbReference type="AlphaFoldDB" id="A0A6A6EC39"/>
<dbReference type="InterPro" id="IPR039600">
    <property type="entry name" value="TANGO6/Rtp1"/>
</dbReference>
<dbReference type="InterPro" id="IPR016024">
    <property type="entry name" value="ARM-type_fold"/>
</dbReference>
<sequence length="1081" mass="118547">MGAVEDAVDAAADFVGPLIEKNQGQDGKDLKEGLFDQKHELIERALFHLQAINEADQAKDPDSPYDGSLFGVVYALIDLITLQGILPSLSPGVAFAQRPRSVLIPLASVPGHRDELLLSKVIQNLLAISEQNGTGVQPLLTQRLLPDLISGLAELAFSPRTSIETRTQCQVQYEKIIETTPTSRLLPILASYLQQDLPPWLRQSLSNELAVLPLRPRGVRHTIEFVSLSYLSKNLQVPKEPSISLSQIPIPLEAITQASRLLASVPSKMNPIEWFTRLAPQLLELLDGGDGVELSRAAGRIIAGGILNRKSTGAPGMIGWELLAKPLLQALNPGNTGATTWRGSMSDQVVVPEKDLVLALRRLSVIVTSYSHPGLIKRLVGPVLLPLWGLMGYAKSRASLDSQWTKMPSRIISRYMDISCDPKQVDQIATNLFWEGELAWAFGPGADGGVEIRRRKTDDSGPAGMGCLLSHIEKLDDRVASLVTFLAEANIDDDVAGIIFLNTTKRWLSAGQTTQEPKASLIHDKDADPLGTLADAKLSEAMATKFKDKLARSPRHIVELVGQLVQEFVSEHKSKSNKIANSNNPSRANLGNFVDLQSKSGQPLAIGSDSEAEDLVSFALSILSTVVTSPDFKKNPDTSQLFSTILPSLQYLFNPQQILPLPPAIKNAATNLISILQPAPESASPHPKDDTVHYRTTLHTALSDLTSSEPPNRTWALSALQKLMNDPTAFPLIDVPSTTHMILSSAIADSESYVYTAAIPVLVSLATLSPNPTVRILTDAFMDVDERALRLRKEKETQKALDYRLRIGEVLNQFVLADEFWSVRGGNVGSRYGTLKMLVETTLSLAGRRGQRTASLERRNEIAALERKEQEEGEKAWDGPIPNLLADENENPAEQKEREALAKIVEGWQDTGIEEDVRIRASTLSILGSVLEKRLQSVNQPVVDAALQMVLMILVMERGNEKEILRRAAVLVVMGLLKGMDGLLEEGNKSVVGLGLKETEEVERVMKWVRDEDGDALVKSHAENVLEGMETWRMKKWFGIKEQVILGPDLGLEGNLRGLNVNPLVGERESGWRAPIVEEIE</sequence>
<evidence type="ECO:0000313" key="5">
    <source>
        <dbReference type="Proteomes" id="UP000800200"/>
    </source>
</evidence>
<dbReference type="InterPro" id="IPR019414">
    <property type="entry name" value="Rtp1_C2"/>
</dbReference>
<dbReference type="InterPro" id="IPR019451">
    <property type="entry name" value="Rtp1_C1"/>
</dbReference>
<organism evidence="4 5">
    <name type="scientific">Zopfia rhizophila CBS 207.26</name>
    <dbReference type="NCBI Taxonomy" id="1314779"/>
    <lineage>
        <taxon>Eukaryota</taxon>
        <taxon>Fungi</taxon>
        <taxon>Dikarya</taxon>
        <taxon>Ascomycota</taxon>
        <taxon>Pezizomycotina</taxon>
        <taxon>Dothideomycetes</taxon>
        <taxon>Dothideomycetes incertae sedis</taxon>
        <taxon>Zopfiaceae</taxon>
        <taxon>Zopfia</taxon>
    </lineage>
</organism>
<evidence type="ECO:0000313" key="4">
    <source>
        <dbReference type="EMBL" id="KAF2189557.1"/>
    </source>
</evidence>
<comment type="similarity">
    <text evidence="1">Belongs to the Tango6 family.</text>
</comment>
<dbReference type="Pfam" id="PF10304">
    <property type="entry name" value="RTP1_C2"/>
    <property type="match status" value="1"/>
</dbReference>
<dbReference type="Proteomes" id="UP000800200">
    <property type="component" value="Unassembled WGS sequence"/>
</dbReference>
<dbReference type="SUPFAM" id="SSF48371">
    <property type="entry name" value="ARM repeat"/>
    <property type="match status" value="1"/>
</dbReference>
<dbReference type="GO" id="GO:0009306">
    <property type="term" value="P:protein secretion"/>
    <property type="evidence" value="ECO:0007669"/>
    <property type="project" value="TreeGrafter"/>
</dbReference>
<feature type="domain" description="RNA polymerase II assembly factor Rtp1 C-terminal" evidence="2">
    <location>
        <begin position="1000"/>
        <end position="1031"/>
    </location>
</feature>
<name>A0A6A6EC39_9PEZI</name>
<evidence type="ECO:0000259" key="3">
    <source>
        <dbReference type="Pfam" id="PF10363"/>
    </source>
</evidence>
<protein>
    <recommendedName>
        <fullName evidence="6">RNA polymerase II assembly factor Rtp1 C-terminal domain-containing protein</fullName>
    </recommendedName>
</protein>
<dbReference type="Pfam" id="PF10363">
    <property type="entry name" value="RTP1_C1"/>
    <property type="match status" value="1"/>
</dbReference>
<reference evidence="4" key="1">
    <citation type="journal article" date="2020" name="Stud. Mycol.">
        <title>101 Dothideomycetes genomes: a test case for predicting lifestyles and emergence of pathogens.</title>
        <authorList>
            <person name="Haridas S."/>
            <person name="Albert R."/>
            <person name="Binder M."/>
            <person name="Bloem J."/>
            <person name="Labutti K."/>
            <person name="Salamov A."/>
            <person name="Andreopoulos B."/>
            <person name="Baker S."/>
            <person name="Barry K."/>
            <person name="Bills G."/>
            <person name="Bluhm B."/>
            <person name="Cannon C."/>
            <person name="Castanera R."/>
            <person name="Culley D."/>
            <person name="Daum C."/>
            <person name="Ezra D."/>
            <person name="Gonzalez J."/>
            <person name="Henrissat B."/>
            <person name="Kuo A."/>
            <person name="Liang C."/>
            <person name="Lipzen A."/>
            <person name="Lutzoni F."/>
            <person name="Magnuson J."/>
            <person name="Mondo S."/>
            <person name="Nolan M."/>
            <person name="Ohm R."/>
            <person name="Pangilinan J."/>
            <person name="Park H.-J."/>
            <person name="Ramirez L."/>
            <person name="Alfaro M."/>
            <person name="Sun H."/>
            <person name="Tritt A."/>
            <person name="Yoshinaga Y."/>
            <person name="Zwiers L.-H."/>
            <person name="Turgeon B."/>
            <person name="Goodwin S."/>
            <person name="Spatafora J."/>
            <person name="Crous P."/>
            <person name="Grigoriev I."/>
        </authorList>
    </citation>
    <scope>NUCLEOTIDE SEQUENCE</scope>
    <source>
        <strain evidence="4">CBS 207.26</strain>
    </source>
</reference>
<proteinExistence type="inferred from homology"/>
<evidence type="ECO:0008006" key="6">
    <source>
        <dbReference type="Google" id="ProtNLM"/>
    </source>
</evidence>
<dbReference type="PANTHER" id="PTHR20959:SF1">
    <property type="entry name" value="TRANSPORT AND GOLGI ORGANIZATION PROTEIN 6 HOMOLOG"/>
    <property type="match status" value="1"/>
</dbReference>
<feature type="domain" description="RNA polymerase II assembly factor Rtp1 C-terminal" evidence="3">
    <location>
        <begin position="699"/>
        <end position="816"/>
    </location>
</feature>
<accession>A0A6A6EC39</accession>
<keyword evidence="5" id="KW-1185">Reference proteome</keyword>
<evidence type="ECO:0000256" key="1">
    <source>
        <dbReference type="ARBA" id="ARBA00005724"/>
    </source>
</evidence>
<dbReference type="PANTHER" id="PTHR20959">
    <property type="entry name" value="TRANSPORT AND GOLGI ORGANIZATION PROTEIN 6 FAMILY MEMBER"/>
    <property type="match status" value="1"/>
</dbReference>
<dbReference type="OrthoDB" id="39591at2759"/>
<gene>
    <name evidence="4" type="ORF">K469DRAFT_658488</name>
</gene>
<evidence type="ECO:0000259" key="2">
    <source>
        <dbReference type="Pfam" id="PF10304"/>
    </source>
</evidence>